<dbReference type="InterPro" id="IPR036884">
    <property type="entry name" value="2Fe-2S-bd_dom_sf"/>
</dbReference>
<dbReference type="Gene3D" id="3.10.20.30">
    <property type="match status" value="1"/>
</dbReference>
<evidence type="ECO:0000256" key="1">
    <source>
        <dbReference type="ARBA" id="ARBA00022714"/>
    </source>
</evidence>
<dbReference type="AlphaFoldDB" id="A0A3G1KSM2"/>
<keyword evidence="3" id="KW-0560">Oxidoreductase</keyword>
<dbReference type="OrthoDB" id="9796880at2"/>
<dbReference type="FunFam" id="1.10.150.120:FF:000003">
    <property type="entry name" value="Carbon monoxide dehydrogenase, small subunit"/>
    <property type="match status" value="1"/>
</dbReference>
<dbReference type="Proteomes" id="UP000323521">
    <property type="component" value="Chromosome"/>
</dbReference>
<dbReference type="GO" id="GO:0046872">
    <property type="term" value="F:metal ion binding"/>
    <property type="evidence" value="ECO:0007669"/>
    <property type="project" value="UniProtKB-KW"/>
</dbReference>
<dbReference type="InterPro" id="IPR001041">
    <property type="entry name" value="2Fe-2S_ferredoxin-type"/>
</dbReference>
<keyword evidence="5" id="KW-0411">Iron-sulfur</keyword>
<feature type="domain" description="2Fe-2S ferredoxin-type" evidence="7">
    <location>
        <begin position="3"/>
        <end position="79"/>
    </location>
</feature>
<evidence type="ECO:0000313" key="8">
    <source>
        <dbReference type="EMBL" id="ATW25451.1"/>
    </source>
</evidence>
<dbReference type="RefSeq" id="WP_148134706.1">
    <property type="nucleotide sequence ID" value="NZ_CP017634.1"/>
</dbReference>
<gene>
    <name evidence="8" type="ORF">DCMF_12285</name>
</gene>
<dbReference type="InterPro" id="IPR051452">
    <property type="entry name" value="Diverse_Oxidoreductases"/>
</dbReference>
<dbReference type="Pfam" id="PF00111">
    <property type="entry name" value="Fer2"/>
    <property type="match status" value="1"/>
</dbReference>
<dbReference type="SUPFAM" id="SSF47741">
    <property type="entry name" value="CO dehydrogenase ISP C-domain like"/>
    <property type="match status" value="1"/>
</dbReference>
<keyword evidence="1" id="KW-0001">2Fe-2S</keyword>
<evidence type="ECO:0000256" key="6">
    <source>
        <dbReference type="ARBA" id="ARBA00060707"/>
    </source>
</evidence>
<keyword evidence="2" id="KW-0479">Metal-binding</keyword>
<dbReference type="Pfam" id="PF01799">
    <property type="entry name" value="Fer2_2"/>
    <property type="match status" value="1"/>
</dbReference>
<dbReference type="PROSITE" id="PS00197">
    <property type="entry name" value="2FE2S_FER_1"/>
    <property type="match status" value="1"/>
</dbReference>
<dbReference type="EMBL" id="CP017634">
    <property type="protein sequence ID" value="ATW25451.1"/>
    <property type="molecule type" value="Genomic_DNA"/>
</dbReference>
<dbReference type="CDD" id="cd00207">
    <property type="entry name" value="fer2"/>
    <property type="match status" value="1"/>
</dbReference>
<dbReference type="KEGG" id="fwa:DCMF_12285"/>
<dbReference type="PANTHER" id="PTHR44379:SF8">
    <property type="entry name" value="XANTHINE DEHYDROGENASE IRON-SULFUR-BINDING SUBUNIT XDHC-RELATED"/>
    <property type="match status" value="1"/>
</dbReference>
<evidence type="ECO:0000256" key="4">
    <source>
        <dbReference type="ARBA" id="ARBA00023004"/>
    </source>
</evidence>
<keyword evidence="9" id="KW-1185">Reference proteome</keyword>
<organism evidence="8 9">
    <name type="scientific">Formimonas warabiya</name>
    <dbReference type="NCBI Taxonomy" id="1761012"/>
    <lineage>
        <taxon>Bacteria</taxon>
        <taxon>Bacillati</taxon>
        <taxon>Bacillota</taxon>
        <taxon>Clostridia</taxon>
        <taxon>Eubacteriales</taxon>
        <taxon>Peptococcaceae</taxon>
        <taxon>Candidatus Formimonas</taxon>
    </lineage>
</organism>
<evidence type="ECO:0000256" key="3">
    <source>
        <dbReference type="ARBA" id="ARBA00023002"/>
    </source>
</evidence>
<dbReference type="GO" id="GO:0051537">
    <property type="term" value="F:2 iron, 2 sulfur cluster binding"/>
    <property type="evidence" value="ECO:0007669"/>
    <property type="project" value="UniProtKB-KW"/>
</dbReference>
<dbReference type="InterPro" id="IPR006058">
    <property type="entry name" value="2Fe2S_fd_BS"/>
</dbReference>
<dbReference type="GO" id="GO:0016491">
    <property type="term" value="F:oxidoreductase activity"/>
    <property type="evidence" value="ECO:0007669"/>
    <property type="project" value="UniProtKB-KW"/>
</dbReference>
<dbReference type="InterPro" id="IPR002888">
    <property type="entry name" value="2Fe-2S-bd"/>
</dbReference>
<keyword evidence="4" id="KW-0408">Iron</keyword>
<dbReference type="Gene3D" id="1.10.150.120">
    <property type="entry name" value="[2Fe-2S]-binding domain"/>
    <property type="match status" value="1"/>
</dbReference>
<evidence type="ECO:0000313" key="9">
    <source>
        <dbReference type="Proteomes" id="UP000323521"/>
    </source>
</evidence>
<dbReference type="FunFam" id="3.10.20.30:FF:000020">
    <property type="entry name" value="Xanthine dehydrogenase iron-sulfur subunit"/>
    <property type="match status" value="1"/>
</dbReference>
<comment type="pathway">
    <text evidence="6">Alkaloid degradation; nicotine degradation.</text>
</comment>
<proteinExistence type="predicted"/>
<dbReference type="InterPro" id="IPR036010">
    <property type="entry name" value="2Fe-2S_ferredoxin-like_sf"/>
</dbReference>
<evidence type="ECO:0000256" key="5">
    <source>
        <dbReference type="ARBA" id="ARBA00023014"/>
    </source>
</evidence>
<sequence>MVHHIKLKVNGREYEILVNAHELLADVLRDRLGLMGTKVGCGAGECGSCTVMMNGKPVNGCLVLGVQADGKEIETIEGVAHGTELHPLQKNFIKHGAIQCGFCTPGLIMTTKSMIEENPDLSEEDIREGIIGHICRCTGYQKIVEAVAATAKEIREKGREGA</sequence>
<dbReference type="PROSITE" id="PS51085">
    <property type="entry name" value="2FE2S_FER_2"/>
    <property type="match status" value="1"/>
</dbReference>
<accession>A0A3G1KSM2</accession>
<name>A0A3G1KSM2_FORW1</name>
<dbReference type="InterPro" id="IPR012675">
    <property type="entry name" value="Beta-grasp_dom_sf"/>
</dbReference>
<evidence type="ECO:0000259" key="7">
    <source>
        <dbReference type="PROSITE" id="PS51085"/>
    </source>
</evidence>
<protein>
    <recommendedName>
        <fullName evidence="7">2Fe-2S ferredoxin-type domain-containing protein</fullName>
    </recommendedName>
</protein>
<reference evidence="8 9" key="1">
    <citation type="submission" date="2016-10" db="EMBL/GenBank/DDBJ databases">
        <title>Complete Genome Sequence of Peptococcaceae strain DCMF.</title>
        <authorList>
            <person name="Edwards R.J."/>
            <person name="Holland S.I."/>
            <person name="Deshpande N.P."/>
            <person name="Wong Y.K."/>
            <person name="Ertan H."/>
            <person name="Manefield M."/>
            <person name="Russell T.L."/>
            <person name="Lee M.J."/>
        </authorList>
    </citation>
    <scope>NUCLEOTIDE SEQUENCE [LARGE SCALE GENOMIC DNA]</scope>
    <source>
        <strain evidence="8 9">DCMF</strain>
    </source>
</reference>
<evidence type="ECO:0000256" key="2">
    <source>
        <dbReference type="ARBA" id="ARBA00022723"/>
    </source>
</evidence>
<dbReference type="PANTHER" id="PTHR44379">
    <property type="entry name" value="OXIDOREDUCTASE WITH IRON-SULFUR SUBUNIT"/>
    <property type="match status" value="1"/>
</dbReference>
<dbReference type="SUPFAM" id="SSF54292">
    <property type="entry name" value="2Fe-2S ferredoxin-like"/>
    <property type="match status" value="1"/>
</dbReference>